<keyword evidence="13" id="KW-1185">Reference proteome</keyword>
<dbReference type="PROSITE" id="PS50157">
    <property type="entry name" value="ZINC_FINGER_C2H2_2"/>
    <property type="match status" value="2"/>
</dbReference>
<dbReference type="InterPro" id="IPR051007">
    <property type="entry name" value="creA/MIG_C2H2-ZnF"/>
</dbReference>
<evidence type="ECO:0000256" key="7">
    <source>
        <dbReference type="ARBA" id="ARBA00023163"/>
    </source>
</evidence>
<keyword evidence="3" id="KW-0677">Repeat</keyword>
<dbReference type="PANTHER" id="PTHR47428:SF2">
    <property type="entry name" value="ZINC FINGER PROTEIN RSV1"/>
    <property type="match status" value="1"/>
</dbReference>
<sequence>MTTQSPRLSFILESDTKTPSKTARPYDCSLCKKSFRRNEHLIRHVRTHTGEKPYSCSYASCSKRFSRSDELARHIRTHQKREIQKFSLVYSYPCLNNNGNVCLFSSFPSQTLSSAKSTPEPETSPCIQSRPDFMDSLHRYEPYRVLPTKWRPVNSPNGSRWSSASSSLESSPAVSSDSECDDDTPSIRAQPNAHQLSFILNN</sequence>
<dbReference type="InterPro" id="IPR013087">
    <property type="entry name" value="Znf_C2H2_type"/>
</dbReference>
<evidence type="ECO:0000256" key="3">
    <source>
        <dbReference type="ARBA" id="ARBA00022737"/>
    </source>
</evidence>
<dbReference type="PROSITE" id="PS00028">
    <property type="entry name" value="ZINC_FINGER_C2H2_1"/>
    <property type="match status" value="2"/>
</dbReference>
<dbReference type="InterPro" id="IPR036236">
    <property type="entry name" value="Znf_C2H2_sf"/>
</dbReference>
<feature type="compositionally biased region" description="Low complexity" evidence="10">
    <location>
        <begin position="155"/>
        <end position="177"/>
    </location>
</feature>
<evidence type="ECO:0000259" key="11">
    <source>
        <dbReference type="PROSITE" id="PS50157"/>
    </source>
</evidence>
<dbReference type="PANTHER" id="PTHR47428">
    <property type="entry name" value="REGULATORY PROTEIN MIG1-RELATED"/>
    <property type="match status" value="1"/>
</dbReference>
<gene>
    <name evidence="12" type="primary">MIG1_2</name>
    <name evidence="12" type="ORF">K7432_004993</name>
</gene>
<reference evidence="12 13" key="1">
    <citation type="submission" date="2023-04" db="EMBL/GenBank/DDBJ databases">
        <title>Genome of Basidiobolus ranarum AG-B5.</title>
        <authorList>
            <person name="Stajich J.E."/>
            <person name="Carter-House D."/>
            <person name="Gryganskyi A."/>
        </authorList>
    </citation>
    <scope>NUCLEOTIDE SEQUENCE [LARGE SCALE GENOMIC DNA]</scope>
    <source>
        <strain evidence="12 13">AG-B5</strain>
    </source>
</reference>
<dbReference type="Gene3D" id="3.30.160.60">
    <property type="entry name" value="Classic Zinc Finger"/>
    <property type="match status" value="2"/>
</dbReference>
<comment type="caution">
    <text evidence="12">The sequence shown here is derived from an EMBL/GenBank/DDBJ whole genome shotgun (WGS) entry which is preliminary data.</text>
</comment>
<comment type="subcellular location">
    <subcellularLocation>
        <location evidence="1">Nucleus</location>
    </subcellularLocation>
</comment>
<evidence type="ECO:0000256" key="10">
    <source>
        <dbReference type="SAM" id="MobiDB-lite"/>
    </source>
</evidence>
<feature type="domain" description="C2H2-type" evidence="11">
    <location>
        <begin position="54"/>
        <end position="83"/>
    </location>
</feature>
<evidence type="ECO:0000313" key="12">
    <source>
        <dbReference type="EMBL" id="KAK9766140.1"/>
    </source>
</evidence>
<dbReference type="SMART" id="SM00355">
    <property type="entry name" value="ZnF_C2H2"/>
    <property type="match status" value="2"/>
</dbReference>
<keyword evidence="4 9" id="KW-0863">Zinc-finger</keyword>
<evidence type="ECO:0000313" key="13">
    <source>
        <dbReference type="Proteomes" id="UP001479436"/>
    </source>
</evidence>
<proteinExistence type="predicted"/>
<keyword evidence="8" id="KW-0539">Nucleus</keyword>
<keyword evidence="2" id="KW-0479">Metal-binding</keyword>
<evidence type="ECO:0000256" key="6">
    <source>
        <dbReference type="ARBA" id="ARBA00023015"/>
    </source>
</evidence>
<keyword evidence="5" id="KW-0862">Zinc</keyword>
<keyword evidence="7" id="KW-0804">Transcription</keyword>
<evidence type="ECO:0000256" key="1">
    <source>
        <dbReference type="ARBA" id="ARBA00004123"/>
    </source>
</evidence>
<evidence type="ECO:0000256" key="2">
    <source>
        <dbReference type="ARBA" id="ARBA00022723"/>
    </source>
</evidence>
<protein>
    <submittedName>
        <fullName evidence="12">Glucose repression transcription factor</fullName>
    </submittedName>
</protein>
<dbReference type="EMBL" id="JASJQH010000185">
    <property type="protein sequence ID" value="KAK9766140.1"/>
    <property type="molecule type" value="Genomic_DNA"/>
</dbReference>
<feature type="region of interest" description="Disordered" evidence="10">
    <location>
        <begin position="155"/>
        <end position="202"/>
    </location>
</feature>
<evidence type="ECO:0000256" key="9">
    <source>
        <dbReference type="PROSITE-ProRule" id="PRU00042"/>
    </source>
</evidence>
<feature type="domain" description="C2H2-type" evidence="11">
    <location>
        <begin position="26"/>
        <end position="53"/>
    </location>
</feature>
<evidence type="ECO:0000256" key="4">
    <source>
        <dbReference type="ARBA" id="ARBA00022771"/>
    </source>
</evidence>
<dbReference type="SUPFAM" id="SSF57667">
    <property type="entry name" value="beta-beta-alpha zinc fingers"/>
    <property type="match status" value="1"/>
</dbReference>
<feature type="compositionally biased region" description="Polar residues" evidence="10">
    <location>
        <begin position="187"/>
        <end position="202"/>
    </location>
</feature>
<dbReference type="Pfam" id="PF00096">
    <property type="entry name" value="zf-C2H2"/>
    <property type="match status" value="2"/>
</dbReference>
<organism evidence="12 13">
    <name type="scientific">Basidiobolus ranarum</name>
    <dbReference type="NCBI Taxonomy" id="34480"/>
    <lineage>
        <taxon>Eukaryota</taxon>
        <taxon>Fungi</taxon>
        <taxon>Fungi incertae sedis</taxon>
        <taxon>Zoopagomycota</taxon>
        <taxon>Entomophthoromycotina</taxon>
        <taxon>Basidiobolomycetes</taxon>
        <taxon>Basidiobolales</taxon>
        <taxon>Basidiobolaceae</taxon>
        <taxon>Basidiobolus</taxon>
    </lineage>
</organism>
<evidence type="ECO:0000256" key="5">
    <source>
        <dbReference type="ARBA" id="ARBA00022833"/>
    </source>
</evidence>
<keyword evidence="6" id="KW-0805">Transcription regulation</keyword>
<name>A0ABR2WX86_9FUNG</name>
<accession>A0ABR2WX86</accession>
<dbReference type="Proteomes" id="UP001479436">
    <property type="component" value="Unassembled WGS sequence"/>
</dbReference>
<evidence type="ECO:0000256" key="8">
    <source>
        <dbReference type="ARBA" id="ARBA00023242"/>
    </source>
</evidence>